<evidence type="ECO:0000313" key="1">
    <source>
        <dbReference type="EMBL" id="CAB4129404.1"/>
    </source>
</evidence>
<protein>
    <submittedName>
        <fullName evidence="1">Uncharacterized protein</fullName>
    </submittedName>
</protein>
<dbReference type="EMBL" id="LR796234">
    <property type="protein sequence ID" value="CAB4129404.1"/>
    <property type="molecule type" value="Genomic_DNA"/>
</dbReference>
<name>A0A6J5L4N0_9CAUD</name>
<proteinExistence type="predicted"/>
<sequence>MAAHALLSASGSKRWLACTPSARLEATLPEQKKPKNAFDFSAEGTTAHSLAEIKLLHHFGQISTDEYNREYEIIKLTQYYNEEFEAHVDNYVLYVRSQVGDGDEPLFEQKTDFSDWIPEGFGTADVVILSKHKVRVIDLKFGAGIPVDAKDNPQLRLYALGAWSKFKDKYPDITEIEYTIHQPRLNSITTDSTTLNKLVDWANFYVKPKAKKAWVGEGDFIAGDHCQFCRAKSQCRARADFNTALARMEFRDPPLLSDVEMSEVLDKAQDLKSWVSDVEGYALDKAVETGLAPKGYKLATSVTHRKIIDIALASEVLISKGIPKNEIWEQPKMKSIASLEKLAAKGQIVTWLGDLVQRPEGTPKLVRDRANDAGDDFK</sequence>
<dbReference type="Pfam" id="PF10926">
    <property type="entry name" value="DUF2800"/>
    <property type="match status" value="1"/>
</dbReference>
<gene>
    <name evidence="1" type="ORF">UFOVP118_44</name>
</gene>
<dbReference type="InterPro" id="IPR021229">
    <property type="entry name" value="DUF2800"/>
</dbReference>
<organism evidence="1">
    <name type="scientific">uncultured Caudovirales phage</name>
    <dbReference type="NCBI Taxonomy" id="2100421"/>
    <lineage>
        <taxon>Viruses</taxon>
        <taxon>Duplodnaviria</taxon>
        <taxon>Heunggongvirae</taxon>
        <taxon>Uroviricota</taxon>
        <taxon>Caudoviricetes</taxon>
        <taxon>Peduoviridae</taxon>
        <taxon>Maltschvirus</taxon>
        <taxon>Maltschvirus maltsch</taxon>
    </lineage>
</organism>
<accession>A0A6J5L4N0</accession>
<reference evidence="1" key="1">
    <citation type="submission" date="2020-04" db="EMBL/GenBank/DDBJ databases">
        <authorList>
            <person name="Chiriac C."/>
            <person name="Salcher M."/>
            <person name="Ghai R."/>
            <person name="Kavagutti S V."/>
        </authorList>
    </citation>
    <scope>NUCLEOTIDE SEQUENCE</scope>
</reference>